<proteinExistence type="predicted"/>
<keyword evidence="4" id="KW-1185">Reference proteome</keyword>
<name>A0AAV6IJ27_9ERIC</name>
<accession>A0AAV6IJ27</accession>
<comment type="caution">
    <text evidence="3">The sequence shown here is derived from an EMBL/GenBank/DDBJ whole genome shotgun (WGS) entry which is preliminary data.</text>
</comment>
<feature type="transmembrane region" description="Helical" evidence="2">
    <location>
        <begin position="20"/>
        <end position="43"/>
    </location>
</feature>
<dbReference type="AlphaFoldDB" id="A0AAV6IJ27"/>
<dbReference type="Proteomes" id="UP000823749">
    <property type="component" value="Chromosome 10"/>
</dbReference>
<evidence type="ECO:0000313" key="4">
    <source>
        <dbReference type="Proteomes" id="UP000823749"/>
    </source>
</evidence>
<keyword evidence="2" id="KW-0472">Membrane</keyword>
<protein>
    <submittedName>
        <fullName evidence="3">Uncharacterized protein</fullName>
    </submittedName>
</protein>
<feature type="region of interest" description="Disordered" evidence="1">
    <location>
        <begin position="61"/>
        <end position="101"/>
    </location>
</feature>
<keyword evidence="2" id="KW-0812">Transmembrane</keyword>
<evidence type="ECO:0000256" key="1">
    <source>
        <dbReference type="SAM" id="MobiDB-lite"/>
    </source>
</evidence>
<keyword evidence="2" id="KW-1133">Transmembrane helix</keyword>
<evidence type="ECO:0000313" key="3">
    <source>
        <dbReference type="EMBL" id="KAG5528378.1"/>
    </source>
</evidence>
<dbReference type="EMBL" id="JACTNZ010000010">
    <property type="protein sequence ID" value="KAG5528378.1"/>
    <property type="molecule type" value="Genomic_DNA"/>
</dbReference>
<dbReference type="EMBL" id="JACTNZ010000010">
    <property type="protein sequence ID" value="KAG5528381.1"/>
    <property type="molecule type" value="Genomic_DNA"/>
</dbReference>
<reference evidence="3" key="1">
    <citation type="submission" date="2020-08" db="EMBL/GenBank/DDBJ databases">
        <title>Plant Genome Project.</title>
        <authorList>
            <person name="Zhang R.-G."/>
        </authorList>
    </citation>
    <scope>NUCLEOTIDE SEQUENCE</scope>
    <source>
        <strain evidence="3">WSP0</strain>
        <tissue evidence="3">Leaf</tissue>
    </source>
</reference>
<sequence>MPRVPPVTRAVIPVRDHLDFGLLLSSLAIFAISLSLLQLFELWKRFFGVKMLSTHTLSTDEFGKSGCSSSSDDEGECGPQKLTRAQRKRIRKKKVREAASRRRKLIGPVLPGDDDGSGDLSNESQGVVRNAAEKSDIGSAMPGTVSMSGLEVHILIWMHGIQFYGLVKSCAKLGNGLCLKA</sequence>
<gene>
    <name evidence="3" type="ORF">RHGRI_029150</name>
</gene>
<feature type="compositionally biased region" description="Basic residues" evidence="1">
    <location>
        <begin position="84"/>
        <end position="101"/>
    </location>
</feature>
<evidence type="ECO:0000256" key="2">
    <source>
        <dbReference type="SAM" id="Phobius"/>
    </source>
</evidence>
<organism evidence="3 4">
    <name type="scientific">Rhododendron griersonianum</name>
    <dbReference type="NCBI Taxonomy" id="479676"/>
    <lineage>
        <taxon>Eukaryota</taxon>
        <taxon>Viridiplantae</taxon>
        <taxon>Streptophyta</taxon>
        <taxon>Embryophyta</taxon>
        <taxon>Tracheophyta</taxon>
        <taxon>Spermatophyta</taxon>
        <taxon>Magnoliopsida</taxon>
        <taxon>eudicotyledons</taxon>
        <taxon>Gunneridae</taxon>
        <taxon>Pentapetalae</taxon>
        <taxon>asterids</taxon>
        <taxon>Ericales</taxon>
        <taxon>Ericaceae</taxon>
        <taxon>Ericoideae</taxon>
        <taxon>Rhodoreae</taxon>
        <taxon>Rhododendron</taxon>
    </lineage>
</organism>